<dbReference type="InterPro" id="IPR016181">
    <property type="entry name" value="Acyl_CoA_acyltransferase"/>
</dbReference>
<dbReference type="EMBL" id="CP020918">
    <property type="protein sequence ID" value="AWG20135.1"/>
    <property type="molecule type" value="Genomic_DNA"/>
</dbReference>
<sequence>MASAFTFQIYSSTKNLPSNWNDLAIKNIFLSKEYLSILEKSAPDNMSCFFIGLFEKELLVGVSVAQHINLSDVNSLGDRDHCFKTAIKNFLFKRFISNILVIGNNMFTGQNCFCFSEKIALEDGVSILQDATSALTKQLRQNNKKVHLTVYKDFLTTNTPLFKTKTFKPYYHFNTQPNMVFDIAPNWHSMEDYIGDLNKKYRDQYKRARKKAAGIDKRKMSLDEIQKQYFRINELYLNVAKNAPFNTFYLPENHFEVFKKKLNDNFLFYGYFIDEQLIGFNTLIKNGSDIDTYFLGYDENHQRDKMLYLNMLYDMIAYSINKKYKRIIFARTALEIKSSVGAKPVEMIGLIKHKNYFVNLLMEKSFAYFEPKTEWKERNPFKEAV</sequence>
<dbReference type="SUPFAM" id="SSF55729">
    <property type="entry name" value="Acyl-CoA N-acyltransferases (Nat)"/>
    <property type="match status" value="1"/>
</dbReference>
<dbReference type="Proteomes" id="UP000244527">
    <property type="component" value="Chromosome"/>
</dbReference>
<dbReference type="OrthoDB" id="240921at2"/>
<evidence type="ECO:0000313" key="1">
    <source>
        <dbReference type="EMBL" id="AWG20135.1"/>
    </source>
</evidence>
<organism evidence="1 2">
    <name type="scientific">Flavobacterium faecale</name>
    <dbReference type="NCBI Taxonomy" id="1355330"/>
    <lineage>
        <taxon>Bacteria</taxon>
        <taxon>Pseudomonadati</taxon>
        <taxon>Bacteroidota</taxon>
        <taxon>Flavobacteriia</taxon>
        <taxon>Flavobacteriales</taxon>
        <taxon>Flavobacteriaceae</taxon>
        <taxon>Flavobacterium</taxon>
    </lineage>
</organism>
<reference evidence="1 2" key="1">
    <citation type="submission" date="2017-04" db="EMBL/GenBank/DDBJ databases">
        <title>Compelte genome sequence of WV33.</title>
        <authorList>
            <person name="Lee P.C."/>
        </authorList>
    </citation>
    <scope>NUCLEOTIDE SEQUENCE [LARGE SCALE GENOMIC DNA]</scope>
    <source>
        <strain evidence="1 2">WV33</strain>
    </source>
</reference>
<evidence type="ECO:0000313" key="2">
    <source>
        <dbReference type="Proteomes" id="UP000244527"/>
    </source>
</evidence>
<dbReference type="AlphaFoldDB" id="A0A2S1L8R6"/>
<keyword evidence="2" id="KW-1185">Reference proteome</keyword>
<accession>A0A2S1L8R6</accession>
<gene>
    <name evidence="1" type="ORF">FFWV33_00670</name>
</gene>
<protein>
    <submittedName>
        <fullName evidence="1">8-amino-7-oxononanoate synthase</fullName>
    </submittedName>
</protein>
<name>A0A2S1L8R6_9FLAO</name>
<proteinExistence type="predicted"/>
<dbReference type="KEGG" id="ffa:FFWV33_00670"/>